<evidence type="ECO:0000256" key="9">
    <source>
        <dbReference type="ARBA" id="ARBA00022840"/>
    </source>
</evidence>
<dbReference type="Pfam" id="PF00289">
    <property type="entry name" value="Biotin_carb_N"/>
    <property type="match status" value="1"/>
</dbReference>
<dbReference type="InterPro" id="IPR000089">
    <property type="entry name" value="Biotin_lipoyl"/>
</dbReference>
<evidence type="ECO:0000256" key="19">
    <source>
        <dbReference type="PROSITE-ProRule" id="PRU00409"/>
    </source>
</evidence>
<dbReference type="PROSITE" id="PS00188">
    <property type="entry name" value="BIOTIN"/>
    <property type="match status" value="1"/>
</dbReference>
<dbReference type="Ensembl" id="ENSCSAVT00000019562.1">
    <property type="protein sequence ID" value="ENSCSAVP00000019353.1"/>
    <property type="gene ID" value="ENSCSAVG00000011361.1"/>
</dbReference>
<dbReference type="InterPro" id="IPR011053">
    <property type="entry name" value="Single_hybrid_motif"/>
</dbReference>
<reference evidence="24" key="1">
    <citation type="submission" date="2003-08" db="EMBL/GenBank/DDBJ databases">
        <authorList>
            <person name="Birren B."/>
            <person name="Nusbaum C."/>
            <person name="Abebe A."/>
            <person name="Abouelleil A."/>
            <person name="Adekoya E."/>
            <person name="Ait-zahra M."/>
            <person name="Allen N."/>
            <person name="Allen T."/>
            <person name="An P."/>
            <person name="Anderson M."/>
            <person name="Anderson S."/>
            <person name="Arachchi H."/>
            <person name="Armbruster J."/>
            <person name="Bachantsang P."/>
            <person name="Baldwin J."/>
            <person name="Barry A."/>
            <person name="Bayul T."/>
            <person name="Blitshsteyn B."/>
            <person name="Bloom T."/>
            <person name="Blye J."/>
            <person name="Boguslavskiy L."/>
            <person name="Borowsky M."/>
            <person name="Boukhgalter B."/>
            <person name="Brunache A."/>
            <person name="Butler J."/>
            <person name="Calixte N."/>
            <person name="Calvo S."/>
            <person name="Camarata J."/>
            <person name="Campo K."/>
            <person name="Chang J."/>
            <person name="Cheshatsang Y."/>
            <person name="Citroen M."/>
            <person name="Collymore A."/>
            <person name="Considine T."/>
            <person name="Cook A."/>
            <person name="Cooke P."/>
            <person name="Corum B."/>
            <person name="Cuomo C."/>
            <person name="David R."/>
            <person name="Dawoe T."/>
            <person name="Degray S."/>
            <person name="Dodge S."/>
            <person name="Dooley K."/>
            <person name="Dorje P."/>
            <person name="Dorjee K."/>
            <person name="Dorris L."/>
            <person name="Duffey N."/>
            <person name="Dupes A."/>
            <person name="Elkins T."/>
            <person name="Engels R."/>
            <person name="Erickson J."/>
            <person name="Farina A."/>
            <person name="Faro S."/>
            <person name="Ferreira P."/>
            <person name="Fischer H."/>
            <person name="Fitzgerald M."/>
            <person name="Foley K."/>
            <person name="Gage D."/>
            <person name="Galagan J."/>
            <person name="Gearin G."/>
            <person name="Gnerre S."/>
            <person name="Gnirke A."/>
            <person name="Goyette A."/>
            <person name="Graham J."/>
            <person name="Grandbois E."/>
            <person name="Gyaltsen K."/>
            <person name="Hafez N."/>
            <person name="Hagopian D."/>
            <person name="Hagos B."/>
            <person name="Hall J."/>
            <person name="Hatcher B."/>
            <person name="Heller A."/>
            <person name="Higgins H."/>
            <person name="Honan T."/>
            <person name="Horn A."/>
            <person name="Houde N."/>
            <person name="Hughes L."/>
            <person name="Hulme W."/>
            <person name="Husby E."/>
            <person name="Iliev I."/>
            <person name="Jaffe D."/>
            <person name="Jones C."/>
            <person name="Kamal M."/>
            <person name="Kamat A."/>
            <person name="Kamvysselis M."/>
            <person name="Karlsson E."/>
            <person name="Kells C."/>
            <person name="Kieu A."/>
            <person name="Kisner P."/>
            <person name="Kodira C."/>
            <person name="Kulbokas E."/>
            <person name="Labutti K."/>
            <person name="Lama D."/>
            <person name="Landers T."/>
            <person name="Leger J."/>
            <person name="Levine S."/>
            <person name="Lewis D."/>
            <person name="Lewis T."/>
            <person name="Lindblad-toh K."/>
            <person name="Liu X."/>
            <person name="Lokyitsang T."/>
            <person name="Lokyitsang Y."/>
            <person name="Lucien O."/>
            <person name="Lui A."/>
            <person name="Ma L.J."/>
            <person name="Mabbitt R."/>
            <person name="Macdonald J."/>
            <person name="Maclean C."/>
            <person name="Major J."/>
            <person name="Manning J."/>
            <person name="Marabella R."/>
            <person name="Maru K."/>
            <person name="Matthews C."/>
            <person name="Mauceli E."/>
            <person name="Mccarthy M."/>
            <person name="Mcdonough S."/>
            <person name="Mcghee T."/>
            <person name="Meldrim J."/>
            <person name="Meneus L."/>
            <person name="Mesirov J."/>
            <person name="Mihalev A."/>
            <person name="Mihova T."/>
            <person name="Mikkelsen T."/>
            <person name="Mlenga V."/>
            <person name="Moru K."/>
            <person name="Mozes J."/>
            <person name="Mulrain L."/>
            <person name="Munson G."/>
            <person name="Naylor J."/>
            <person name="Newes C."/>
            <person name="Nguyen C."/>
            <person name="Nguyen N."/>
            <person name="Nguyen T."/>
            <person name="Nicol R."/>
            <person name="Nielsen C."/>
            <person name="Nizzari M."/>
            <person name="Norbu C."/>
            <person name="Norbu N."/>
            <person name="O'donnell P."/>
            <person name="Okoawo O."/>
            <person name="O'leary S."/>
            <person name="Omotosho B."/>
            <person name="O'neill K."/>
            <person name="Osman S."/>
            <person name="Parker S."/>
            <person name="Perrin D."/>
            <person name="Phunkhang P."/>
            <person name="Piqani B."/>
            <person name="Purcell S."/>
            <person name="Rachupka T."/>
            <person name="Ramasamy U."/>
            <person name="Rameau R."/>
            <person name="Ray V."/>
            <person name="Raymond C."/>
            <person name="Retta R."/>
            <person name="Richardson S."/>
            <person name="Rise C."/>
            <person name="Rodriguez J."/>
            <person name="Rogers J."/>
            <person name="Rogov P."/>
            <person name="Rutman M."/>
            <person name="Schupbach R."/>
            <person name="Seaman C."/>
            <person name="Settipalli S."/>
            <person name="Sharpe T."/>
            <person name="Sheridan J."/>
            <person name="Sherpa N."/>
            <person name="Shi J."/>
            <person name="Smirnov S."/>
            <person name="Smith C."/>
            <person name="Sougnez C."/>
            <person name="Spencer B."/>
            <person name="Stalker J."/>
            <person name="Stange-thomann N."/>
            <person name="Stavropoulos S."/>
            <person name="Stetson K."/>
            <person name="Stone C."/>
            <person name="Stone S."/>
            <person name="Stubbs M."/>
            <person name="Talamas J."/>
            <person name="Tchuinga P."/>
            <person name="Tenzing P."/>
            <person name="Tesfaye S."/>
            <person name="Theodore J."/>
            <person name="Thoulutsang Y."/>
            <person name="Topham K."/>
            <person name="Towey S."/>
            <person name="Tsamla T."/>
            <person name="Tsomo N."/>
            <person name="Vallee D."/>
            <person name="Vassiliev H."/>
            <person name="Venkataraman V."/>
            <person name="Vinson J."/>
            <person name="Vo A."/>
            <person name="Wade C."/>
            <person name="Wang S."/>
            <person name="Wangchuk T."/>
            <person name="Wangdi T."/>
            <person name="Whittaker C."/>
            <person name="Wilkinson J."/>
            <person name="Wu Y."/>
            <person name="Wyman D."/>
            <person name="Yadav S."/>
            <person name="Yang S."/>
            <person name="Yang X."/>
            <person name="Yeager S."/>
            <person name="Yee E."/>
            <person name="Young G."/>
            <person name="Zainoun J."/>
            <person name="Zembeck L."/>
            <person name="Zimmer A."/>
            <person name="Zody M."/>
            <person name="Lander E."/>
        </authorList>
    </citation>
    <scope>NUCLEOTIDE SEQUENCE [LARGE SCALE GENOMIC DNA]</scope>
</reference>
<dbReference type="GeneTree" id="ENSGT00940000156083"/>
<feature type="domain" description="Biotin carboxylation" evidence="22">
    <location>
        <begin position="41"/>
        <end position="487"/>
    </location>
</feature>
<dbReference type="SMART" id="SM00878">
    <property type="entry name" value="Biotin_carb_C"/>
    <property type="match status" value="1"/>
</dbReference>
<reference evidence="23" key="2">
    <citation type="submission" date="2025-08" db="UniProtKB">
        <authorList>
            <consortium name="Ensembl"/>
        </authorList>
    </citation>
    <scope>IDENTIFICATION</scope>
</reference>
<feature type="domain" description="Lipoyl-binding" evidence="20">
    <location>
        <begin position="641"/>
        <end position="716"/>
    </location>
</feature>
<dbReference type="InterPro" id="IPR005479">
    <property type="entry name" value="CPAse_ATP-bd"/>
</dbReference>
<dbReference type="Pfam" id="PF02785">
    <property type="entry name" value="Biotin_carb_C"/>
    <property type="match status" value="1"/>
</dbReference>
<dbReference type="FunFam" id="2.40.50.100:FF:000003">
    <property type="entry name" value="Acetyl-CoA carboxylase biotin carboxyl carrier protein"/>
    <property type="match status" value="1"/>
</dbReference>
<keyword evidence="24" id="KW-1185">Reference proteome</keyword>
<evidence type="ECO:0000256" key="2">
    <source>
        <dbReference type="ARBA" id="ARBA00004305"/>
    </source>
</evidence>
<evidence type="ECO:0000256" key="15">
    <source>
        <dbReference type="ARBA" id="ARBA00023267"/>
    </source>
</evidence>
<evidence type="ECO:0000256" key="16">
    <source>
        <dbReference type="ARBA" id="ARBA00031557"/>
    </source>
</evidence>
<dbReference type="GO" id="GO:0005524">
    <property type="term" value="F:ATP binding"/>
    <property type="evidence" value="ECO:0007669"/>
    <property type="project" value="UniProtKB-UniRule"/>
</dbReference>
<evidence type="ECO:0000256" key="1">
    <source>
        <dbReference type="ARBA" id="ARBA00001953"/>
    </source>
</evidence>
<dbReference type="eggNOG" id="KOG0238">
    <property type="taxonomic scope" value="Eukaryota"/>
</dbReference>
<dbReference type="SUPFAM" id="SSF51230">
    <property type="entry name" value="Single hybrid motif"/>
    <property type="match status" value="1"/>
</dbReference>
<dbReference type="Gene3D" id="3.30.470.20">
    <property type="entry name" value="ATP-grasp fold, B domain"/>
    <property type="match status" value="1"/>
</dbReference>
<sequence>MAQLHQVYRNFLTIQRVHNKSWIQWRCYTAVADSAVIKEKTFEKILIANRGEIACRVMRTCKEMGIKTVAIHSEADANSVHTLMADEAVCVGPAPSAESYLNMNNIMQAIKSTGAQAVHPGYGFLSENKEFAKVLAENNVTFIGPDTFAIDAMGDKIKSKLIAKEAGVNTIPGYDGVVENVEDAIKIAEEIGYPVMIKASAGGGGKGMRIAWNEKETREGFRLSSQEAAASFGDDRLLIEKFIDTPRHIEMQVLADSFGNTLWLNERECSIQRRNQKVVEEAPSVFLPKPGQAMGQQAVQLAKAVQYKSAGTVEFLVDSKKNFYFLEMNTRLQVEHPVTEYITGIDLVSEMIRVAAGHQLSYAQDQVGINGWAVECRIYAEDPYKAFGLPSIGKLTRYIEPTALHNVRVDSGVTEGSDISVYYDPMISKLVAYGKDRAEALHVMKTALDMYVIRGVKHNIPLCYEVLCNQNFVEGNFSTNFLPEVYPDGFHGKVLDAKEHNQLCAITCCLYAQQQHGNRQFLNQTRLPQLSGNINSWEIELNLAEKKVQAAVVKHNDHYEVIRKYLYCFNKCIFMHLMKVTTADINTPTPSFTINGEDPTIIQALRFTSSGLVHVQYKGTVFDIEVADRTVASLKKYMPEKIPEDIASLIIAPMPGKMGSLNCAVGDMVAMGDEVCIVEAMKMHNSLTASKDGKIKAIHCKPGDSISEDDLLIELE</sequence>
<dbReference type="AlphaFoldDB" id="H2ZP37"/>
<dbReference type="InterPro" id="IPR016185">
    <property type="entry name" value="PreATP-grasp_dom_sf"/>
</dbReference>
<dbReference type="Pfam" id="PF02786">
    <property type="entry name" value="CPSase_L_D2"/>
    <property type="match status" value="1"/>
</dbReference>
<dbReference type="InterPro" id="IPR011761">
    <property type="entry name" value="ATP-grasp"/>
</dbReference>
<dbReference type="Pfam" id="PF00364">
    <property type="entry name" value="Biotin_lipoyl"/>
    <property type="match status" value="1"/>
</dbReference>
<dbReference type="PROSITE" id="PS00866">
    <property type="entry name" value="CPSASE_1"/>
    <property type="match status" value="1"/>
</dbReference>
<dbReference type="GO" id="GO:0009374">
    <property type="term" value="F:biotin binding"/>
    <property type="evidence" value="ECO:0007669"/>
    <property type="project" value="UniProtKB-ARBA"/>
</dbReference>
<keyword evidence="7" id="KW-0479">Metal-binding</keyword>
<keyword evidence="9 19" id="KW-0067">ATP-binding</keyword>
<dbReference type="PROSITE" id="PS00867">
    <property type="entry name" value="CPSASE_2"/>
    <property type="match status" value="1"/>
</dbReference>
<keyword evidence="14" id="KW-0464">Manganese</keyword>
<evidence type="ECO:0000259" key="20">
    <source>
        <dbReference type="PROSITE" id="PS50968"/>
    </source>
</evidence>
<dbReference type="GO" id="GO:0004658">
    <property type="term" value="F:propionyl-CoA carboxylase activity"/>
    <property type="evidence" value="ECO:0007669"/>
    <property type="project" value="UniProtKB-EC"/>
</dbReference>
<dbReference type="SUPFAM" id="SSF51246">
    <property type="entry name" value="Rudiment single hybrid motif"/>
    <property type="match status" value="1"/>
</dbReference>
<comment type="pathway">
    <text evidence="3">Metabolic intermediate metabolism; propanoyl-CoA degradation; succinyl-CoA from propanoyl-CoA: step 1/3.</text>
</comment>
<dbReference type="PROSITE" id="PS50979">
    <property type="entry name" value="BC"/>
    <property type="match status" value="1"/>
</dbReference>
<evidence type="ECO:0000256" key="14">
    <source>
        <dbReference type="ARBA" id="ARBA00023211"/>
    </source>
</evidence>
<dbReference type="EC" id="6.4.1.3" evidence="4"/>
<dbReference type="InterPro" id="IPR011054">
    <property type="entry name" value="Rudment_hybrid_motif"/>
</dbReference>
<evidence type="ECO:0000256" key="12">
    <source>
        <dbReference type="ARBA" id="ARBA00022963"/>
    </source>
</evidence>
<dbReference type="PANTHER" id="PTHR18866">
    <property type="entry name" value="CARBOXYLASE:PYRUVATE/ACETYL-COA/PROPIONYL-COA CARBOXYLASE"/>
    <property type="match status" value="1"/>
</dbReference>
<dbReference type="NCBIfam" id="NF006367">
    <property type="entry name" value="PRK08591.1"/>
    <property type="match status" value="1"/>
</dbReference>
<dbReference type="InterPro" id="IPR005482">
    <property type="entry name" value="Biotin_COase_C"/>
</dbReference>
<dbReference type="FunFam" id="3.30.1490.20:FF:000018">
    <property type="entry name" value="Biotin carboxylase"/>
    <property type="match status" value="1"/>
</dbReference>
<dbReference type="PANTHER" id="PTHR18866:SF33">
    <property type="entry name" value="METHYLCROTONOYL-COA CARBOXYLASE SUBUNIT ALPHA, MITOCHONDRIAL-RELATED"/>
    <property type="match status" value="1"/>
</dbReference>
<dbReference type="Gene3D" id="3.30.1490.20">
    <property type="entry name" value="ATP-grasp fold, A domain"/>
    <property type="match status" value="1"/>
</dbReference>
<dbReference type="InterPro" id="IPR041265">
    <property type="entry name" value="PCC_BT"/>
</dbReference>
<comment type="catalytic activity">
    <reaction evidence="18">
        <text>propanoyl-CoA + hydrogencarbonate + ATP = (S)-methylmalonyl-CoA + ADP + phosphate + H(+)</text>
        <dbReference type="Rhea" id="RHEA:23720"/>
        <dbReference type="ChEBI" id="CHEBI:15378"/>
        <dbReference type="ChEBI" id="CHEBI:17544"/>
        <dbReference type="ChEBI" id="CHEBI:30616"/>
        <dbReference type="ChEBI" id="CHEBI:43474"/>
        <dbReference type="ChEBI" id="CHEBI:57327"/>
        <dbReference type="ChEBI" id="CHEBI:57392"/>
        <dbReference type="ChEBI" id="CHEBI:456216"/>
        <dbReference type="EC" id="6.4.1.3"/>
    </reaction>
    <physiologicalReaction direction="left-to-right" evidence="18">
        <dbReference type="Rhea" id="RHEA:23721"/>
    </physiologicalReaction>
</comment>
<accession>H2ZP37</accession>
<dbReference type="SUPFAM" id="SSF52440">
    <property type="entry name" value="PreATP-grasp domain"/>
    <property type="match status" value="1"/>
</dbReference>
<dbReference type="FunFam" id="3.40.50.20:FF:000010">
    <property type="entry name" value="Propionyl-CoA carboxylase subunit alpha"/>
    <property type="match status" value="1"/>
</dbReference>
<keyword evidence="11" id="KW-0809">Transit peptide</keyword>
<comment type="subcellular location">
    <subcellularLocation>
        <location evidence="2">Mitochondrion matrix</location>
    </subcellularLocation>
</comment>
<dbReference type="Gene3D" id="2.40.50.100">
    <property type="match status" value="1"/>
</dbReference>
<dbReference type="InterPro" id="IPR001882">
    <property type="entry name" value="Biotin_BS"/>
</dbReference>
<dbReference type="CDD" id="cd06850">
    <property type="entry name" value="biotinyl_domain"/>
    <property type="match status" value="1"/>
</dbReference>
<dbReference type="GO" id="GO:0005759">
    <property type="term" value="C:mitochondrial matrix"/>
    <property type="evidence" value="ECO:0007669"/>
    <property type="project" value="UniProtKB-SubCell"/>
</dbReference>
<dbReference type="Proteomes" id="UP000007875">
    <property type="component" value="Unassembled WGS sequence"/>
</dbReference>
<reference evidence="23" key="3">
    <citation type="submission" date="2025-09" db="UniProtKB">
        <authorList>
            <consortium name="Ensembl"/>
        </authorList>
    </citation>
    <scope>IDENTIFICATION</scope>
</reference>
<keyword evidence="13" id="KW-0443">Lipid metabolism</keyword>
<dbReference type="Pfam" id="PF18140">
    <property type="entry name" value="PCC_BT"/>
    <property type="match status" value="1"/>
</dbReference>
<dbReference type="OMA" id="IGPKHYS"/>
<evidence type="ECO:0000259" key="22">
    <source>
        <dbReference type="PROSITE" id="PS50979"/>
    </source>
</evidence>
<dbReference type="Gene3D" id="3.40.50.20">
    <property type="match status" value="1"/>
</dbReference>
<dbReference type="Gene3D" id="3.30.700.30">
    <property type="match status" value="1"/>
</dbReference>
<evidence type="ECO:0000256" key="11">
    <source>
        <dbReference type="ARBA" id="ARBA00022946"/>
    </source>
</evidence>
<name>H2ZP37_CIOSA</name>
<dbReference type="GO" id="GO:0016042">
    <property type="term" value="P:lipid catabolic process"/>
    <property type="evidence" value="ECO:0007669"/>
    <property type="project" value="UniProtKB-KW"/>
</dbReference>
<dbReference type="STRING" id="51511.ENSCSAVP00000019353"/>
<evidence type="ECO:0000256" key="18">
    <source>
        <dbReference type="ARBA" id="ARBA00049495"/>
    </source>
</evidence>
<keyword evidence="10" id="KW-0460">Magnesium</keyword>
<evidence type="ECO:0000256" key="3">
    <source>
        <dbReference type="ARBA" id="ARBA00005060"/>
    </source>
</evidence>
<evidence type="ECO:0000313" key="23">
    <source>
        <dbReference type="Ensembl" id="ENSCSAVP00000019353.1"/>
    </source>
</evidence>
<dbReference type="InterPro" id="IPR050856">
    <property type="entry name" value="Biotin_carboxylase_complex"/>
</dbReference>
<keyword evidence="12" id="KW-0442">Lipid degradation</keyword>
<evidence type="ECO:0000256" key="8">
    <source>
        <dbReference type="ARBA" id="ARBA00022741"/>
    </source>
</evidence>
<dbReference type="PROSITE" id="PS50968">
    <property type="entry name" value="BIOTINYL_LIPOYL"/>
    <property type="match status" value="1"/>
</dbReference>
<evidence type="ECO:0000256" key="17">
    <source>
        <dbReference type="ARBA" id="ARBA00048208"/>
    </source>
</evidence>
<dbReference type="PROSITE" id="PS50975">
    <property type="entry name" value="ATP_GRASP"/>
    <property type="match status" value="1"/>
</dbReference>
<comment type="catalytic activity">
    <reaction evidence="17">
        <text>butanoyl-CoA + hydrogencarbonate + ATP = (2S)-ethylmalonyl-CoA + ADP + phosphate + H(+)</text>
        <dbReference type="Rhea" id="RHEA:59520"/>
        <dbReference type="ChEBI" id="CHEBI:15378"/>
        <dbReference type="ChEBI" id="CHEBI:17544"/>
        <dbReference type="ChEBI" id="CHEBI:30616"/>
        <dbReference type="ChEBI" id="CHEBI:43474"/>
        <dbReference type="ChEBI" id="CHEBI:57371"/>
        <dbReference type="ChEBI" id="CHEBI:60909"/>
        <dbReference type="ChEBI" id="CHEBI:456216"/>
    </reaction>
    <physiologicalReaction direction="left-to-right" evidence="17">
        <dbReference type="Rhea" id="RHEA:59521"/>
    </physiologicalReaction>
</comment>
<dbReference type="InterPro" id="IPR005481">
    <property type="entry name" value="BC-like_N"/>
</dbReference>
<organism evidence="23 24">
    <name type="scientific">Ciona savignyi</name>
    <name type="common">Pacific transparent sea squirt</name>
    <dbReference type="NCBI Taxonomy" id="51511"/>
    <lineage>
        <taxon>Eukaryota</taxon>
        <taxon>Metazoa</taxon>
        <taxon>Chordata</taxon>
        <taxon>Tunicata</taxon>
        <taxon>Ascidiacea</taxon>
        <taxon>Phlebobranchia</taxon>
        <taxon>Cionidae</taxon>
        <taxon>Ciona</taxon>
    </lineage>
</organism>
<evidence type="ECO:0000313" key="24">
    <source>
        <dbReference type="Proteomes" id="UP000007875"/>
    </source>
</evidence>
<evidence type="ECO:0000256" key="6">
    <source>
        <dbReference type="ARBA" id="ARBA00022598"/>
    </source>
</evidence>
<evidence type="ECO:0000256" key="4">
    <source>
        <dbReference type="ARBA" id="ARBA00013050"/>
    </source>
</evidence>
<evidence type="ECO:0000256" key="5">
    <source>
        <dbReference type="ARBA" id="ARBA00018058"/>
    </source>
</evidence>
<dbReference type="SUPFAM" id="SSF56059">
    <property type="entry name" value="Glutathione synthetase ATP-binding domain-like"/>
    <property type="match status" value="1"/>
</dbReference>
<keyword evidence="15" id="KW-0092">Biotin</keyword>
<comment type="cofactor">
    <cofactor evidence="1">
        <name>biotin</name>
        <dbReference type="ChEBI" id="CHEBI:57586"/>
    </cofactor>
</comment>
<keyword evidence="8 19" id="KW-0547">Nucleotide-binding</keyword>
<dbReference type="InterPro" id="IPR013815">
    <property type="entry name" value="ATP_grasp_subdomain_1"/>
</dbReference>
<feature type="domain" description="ATP-grasp" evidence="21">
    <location>
        <begin position="160"/>
        <end position="356"/>
    </location>
</feature>
<evidence type="ECO:0000256" key="7">
    <source>
        <dbReference type="ARBA" id="ARBA00022723"/>
    </source>
</evidence>
<dbReference type="InParanoid" id="H2ZP37"/>
<evidence type="ECO:0000256" key="10">
    <source>
        <dbReference type="ARBA" id="ARBA00022842"/>
    </source>
</evidence>
<protein>
    <recommendedName>
        <fullName evidence="5">Propionyl-CoA carboxylase alpha chain, mitochondrial</fullName>
        <ecNumber evidence="4">6.4.1.3</ecNumber>
    </recommendedName>
    <alternativeName>
        <fullName evidence="16">Propanoyl-CoA:carbon dioxide ligase subunit alpha</fullName>
    </alternativeName>
</protein>
<dbReference type="UniPathway" id="UPA00945">
    <property type="reaction ID" value="UER00908"/>
</dbReference>
<keyword evidence="6" id="KW-0436">Ligase</keyword>
<proteinExistence type="predicted"/>
<evidence type="ECO:0000256" key="13">
    <source>
        <dbReference type="ARBA" id="ARBA00023098"/>
    </source>
</evidence>
<dbReference type="InterPro" id="IPR011764">
    <property type="entry name" value="Biotin_carboxylation_dom"/>
</dbReference>
<dbReference type="FunFam" id="3.30.470.20:FF:000028">
    <property type="entry name" value="Methylcrotonoyl-CoA carboxylase subunit alpha, mitochondrial"/>
    <property type="match status" value="1"/>
</dbReference>
<dbReference type="FunCoup" id="H2ZP37">
    <property type="interactions" value="146"/>
</dbReference>
<evidence type="ECO:0000259" key="21">
    <source>
        <dbReference type="PROSITE" id="PS50975"/>
    </source>
</evidence>
<dbReference type="GO" id="GO:0046872">
    <property type="term" value="F:metal ion binding"/>
    <property type="evidence" value="ECO:0007669"/>
    <property type="project" value="UniProtKB-KW"/>
</dbReference>